<comment type="catalytic activity">
    <reaction evidence="1">
        <text>ATP + protein L-histidine = ADP + protein N-phospho-L-histidine.</text>
        <dbReference type="EC" id="2.7.13.3"/>
    </reaction>
</comment>
<dbReference type="InterPro" id="IPR036641">
    <property type="entry name" value="HPT_dom_sf"/>
</dbReference>
<dbReference type="SMART" id="SM00388">
    <property type="entry name" value="HisKA"/>
    <property type="match status" value="1"/>
</dbReference>
<evidence type="ECO:0000256" key="8">
    <source>
        <dbReference type="ARBA" id="ARBA00022840"/>
    </source>
</evidence>
<dbReference type="PANTHER" id="PTHR45339">
    <property type="entry name" value="HYBRID SIGNAL TRANSDUCTION HISTIDINE KINASE J"/>
    <property type="match status" value="1"/>
</dbReference>
<evidence type="ECO:0000256" key="10">
    <source>
        <dbReference type="ARBA" id="ARBA00023012"/>
    </source>
</evidence>
<evidence type="ECO:0000256" key="4">
    <source>
        <dbReference type="ARBA" id="ARBA00022475"/>
    </source>
</evidence>
<dbReference type="SMART" id="SM00448">
    <property type="entry name" value="REC"/>
    <property type="match status" value="1"/>
</dbReference>
<feature type="transmembrane region" description="Helical" evidence="14">
    <location>
        <begin position="23"/>
        <end position="43"/>
    </location>
</feature>
<dbReference type="InterPro" id="IPR011006">
    <property type="entry name" value="CheY-like_superfamily"/>
</dbReference>
<feature type="domain" description="HPt" evidence="17">
    <location>
        <begin position="615"/>
        <end position="708"/>
    </location>
</feature>
<dbReference type="Proteomes" id="UP001595886">
    <property type="component" value="Unassembled WGS sequence"/>
</dbReference>
<keyword evidence="8 18" id="KW-0067">ATP-binding</keyword>
<keyword evidence="11 14" id="KW-0472">Membrane</keyword>
<evidence type="ECO:0000256" key="5">
    <source>
        <dbReference type="ARBA" id="ARBA00022553"/>
    </source>
</evidence>
<feature type="transmembrane region" description="Helical" evidence="14">
    <location>
        <begin position="94"/>
        <end position="115"/>
    </location>
</feature>
<organism evidence="18 19">
    <name type="scientific">Dokdonella ginsengisoli</name>
    <dbReference type="NCBI Taxonomy" id="363846"/>
    <lineage>
        <taxon>Bacteria</taxon>
        <taxon>Pseudomonadati</taxon>
        <taxon>Pseudomonadota</taxon>
        <taxon>Gammaproteobacteria</taxon>
        <taxon>Lysobacterales</taxon>
        <taxon>Rhodanobacteraceae</taxon>
        <taxon>Dokdonella</taxon>
    </lineage>
</organism>
<evidence type="ECO:0000256" key="3">
    <source>
        <dbReference type="ARBA" id="ARBA00012438"/>
    </source>
</evidence>
<keyword evidence="5 13" id="KW-0597">Phosphoprotein</keyword>
<dbReference type="InterPro" id="IPR004358">
    <property type="entry name" value="Sig_transdc_His_kin-like_C"/>
</dbReference>
<comment type="caution">
    <text evidence="18">The sequence shown here is derived from an EMBL/GenBank/DDBJ whole genome shotgun (WGS) entry which is preliminary data.</text>
</comment>
<dbReference type="EC" id="2.7.13.3" evidence="3"/>
<proteinExistence type="predicted"/>
<dbReference type="PRINTS" id="PR00344">
    <property type="entry name" value="BCTRLSENSOR"/>
</dbReference>
<feature type="domain" description="Response regulatory" evidence="16">
    <location>
        <begin position="453"/>
        <end position="570"/>
    </location>
</feature>
<evidence type="ECO:0000313" key="19">
    <source>
        <dbReference type="Proteomes" id="UP001595886"/>
    </source>
</evidence>
<feature type="transmembrane region" description="Helical" evidence="14">
    <location>
        <begin position="155"/>
        <end position="177"/>
    </location>
</feature>
<dbReference type="InterPro" id="IPR003594">
    <property type="entry name" value="HATPase_dom"/>
</dbReference>
<dbReference type="Pfam" id="PF00072">
    <property type="entry name" value="Response_reg"/>
    <property type="match status" value="1"/>
</dbReference>
<feature type="domain" description="Histidine kinase" evidence="15">
    <location>
        <begin position="197"/>
        <end position="419"/>
    </location>
</feature>
<dbReference type="Gene3D" id="1.10.287.130">
    <property type="match status" value="1"/>
</dbReference>
<dbReference type="Pfam" id="PF02518">
    <property type="entry name" value="HATPase_c"/>
    <property type="match status" value="1"/>
</dbReference>
<dbReference type="SUPFAM" id="SSF52172">
    <property type="entry name" value="CheY-like"/>
    <property type="match status" value="1"/>
</dbReference>
<reference evidence="19" key="1">
    <citation type="journal article" date="2019" name="Int. J. Syst. Evol. Microbiol.">
        <title>The Global Catalogue of Microorganisms (GCM) 10K type strain sequencing project: providing services to taxonomists for standard genome sequencing and annotation.</title>
        <authorList>
            <consortium name="The Broad Institute Genomics Platform"/>
            <consortium name="The Broad Institute Genome Sequencing Center for Infectious Disease"/>
            <person name="Wu L."/>
            <person name="Ma J."/>
        </authorList>
    </citation>
    <scope>NUCLEOTIDE SEQUENCE [LARGE SCALE GENOMIC DNA]</scope>
    <source>
        <strain evidence="19">CCUG 30340</strain>
    </source>
</reference>
<accession>A0ABV9QTR0</accession>
<evidence type="ECO:0000256" key="7">
    <source>
        <dbReference type="ARBA" id="ARBA00022741"/>
    </source>
</evidence>
<dbReference type="InterPro" id="IPR003661">
    <property type="entry name" value="HisK_dim/P_dom"/>
</dbReference>
<evidence type="ECO:0000256" key="13">
    <source>
        <dbReference type="PROSITE-ProRule" id="PRU00169"/>
    </source>
</evidence>
<dbReference type="InterPro" id="IPR001789">
    <property type="entry name" value="Sig_transdc_resp-reg_receiver"/>
</dbReference>
<evidence type="ECO:0000259" key="16">
    <source>
        <dbReference type="PROSITE" id="PS50110"/>
    </source>
</evidence>
<feature type="transmembrane region" description="Helical" evidence="14">
    <location>
        <begin position="55"/>
        <end position="74"/>
    </location>
</feature>
<evidence type="ECO:0000256" key="1">
    <source>
        <dbReference type="ARBA" id="ARBA00000085"/>
    </source>
</evidence>
<dbReference type="InterPro" id="IPR008207">
    <property type="entry name" value="Sig_transdc_His_kin_Hpt_dom"/>
</dbReference>
<dbReference type="SUPFAM" id="SSF55874">
    <property type="entry name" value="ATPase domain of HSP90 chaperone/DNA topoisomerase II/histidine kinase"/>
    <property type="match status" value="1"/>
</dbReference>
<dbReference type="InterPro" id="IPR005467">
    <property type="entry name" value="His_kinase_dom"/>
</dbReference>
<evidence type="ECO:0000256" key="6">
    <source>
        <dbReference type="ARBA" id="ARBA00022692"/>
    </source>
</evidence>
<dbReference type="SMART" id="SM00387">
    <property type="entry name" value="HATPase_c"/>
    <property type="match status" value="1"/>
</dbReference>
<evidence type="ECO:0000256" key="12">
    <source>
        <dbReference type="PROSITE-ProRule" id="PRU00110"/>
    </source>
</evidence>
<dbReference type="Gene3D" id="3.30.565.10">
    <property type="entry name" value="Histidine kinase-like ATPase, C-terminal domain"/>
    <property type="match status" value="1"/>
</dbReference>
<dbReference type="CDD" id="cd17546">
    <property type="entry name" value="REC_hyHK_CKI1_RcsC-like"/>
    <property type="match status" value="1"/>
</dbReference>
<dbReference type="EMBL" id="JBHSHD010000007">
    <property type="protein sequence ID" value="MFC4820457.1"/>
    <property type="molecule type" value="Genomic_DNA"/>
</dbReference>
<dbReference type="InterPro" id="IPR036097">
    <property type="entry name" value="HisK_dim/P_sf"/>
</dbReference>
<dbReference type="RefSeq" id="WP_380020310.1">
    <property type="nucleotide sequence ID" value="NZ_JBHSHD010000007.1"/>
</dbReference>
<dbReference type="Pfam" id="PF00512">
    <property type="entry name" value="HisKA"/>
    <property type="match status" value="1"/>
</dbReference>
<keyword evidence="19" id="KW-1185">Reference proteome</keyword>
<evidence type="ECO:0000256" key="2">
    <source>
        <dbReference type="ARBA" id="ARBA00004651"/>
    </source>
</evidence>
<keyword evidence="7" id="KW-0547">Nucleotide-binding</keyword>
<evidence type="ECO:0000313" key="18">
    <source>
        <dbReference type="EMBL" id="MFC4820457.1"/>
    </source>
</evidence>
<evidence type="ECO:0000259" key="17">
    <source>
        <dbReference type="PROSITE" id="PS50894"/>
    </source>
</evidence>
<dbReference type="Gene3D" id="3.40.50.2300">
    <property type="match status" value="1"/>
</dbReference>
<dbReference type="CDD" id="cd16922">
    <property type="entry name" value="HATPase_EvgS-ArcB-TorS-like"/>
    <property type="match status" value="1"/>
</dbReference>
<keyword evidence="9 14" id="KW-1133">Transmembrane helix</keyword>
<feature type="modified residue" description="Phosphohistidine" evidence="12">
    <location>
        <position position="654"/>
    </location>
</feature>
<keyword evidence="6 14" id="KW-0812">Transmembrane</keyword>
<keyword evidence="10" id="KW-0902">Two-component regulatory system</keyword>
<dbReference type="PROSITE" id="PS50109">
    <property type="entry name" value="HIS_KIN"/>
    <property type="match status" value="1"/>
</dbReference>
<dbReference type="InterPro" id="IPR036890">
    <property type="entry name" value="HATPase_C_sf"/>
</dbReference>
<evidence type="ECO:0000256" key="9">
    <source>
        <dbReference type="ARBA" id="ARBA00022989"/>
    </source>
</evidence>
<name>A0ABV9QTR0_9GAMM</name>
<evidence type="ECO:0000259" key="15">
    <source>
        <dbReference type="PROSITE" id="PS50109"/>
    </source>
</evidence>
<dbReference type="GO" id="GO:0005524">
    <property type="term" value="F:ATP binding"/>
    <property type="evidence" value="ECO:0007669"/>
    <property type="project" value="UniProtKB-KW"/>
</dbReference>
<comment type="subcellular location">
    <subcellularLocation>
        <location evidence="2">Cell membrane</location>
        <topology evidence="2">Multi-pass membrane protein</topology>
    </subcellularLocation>
</comment>
<dbReference type="CDD" id="cd00082">
    <property type="entry name" value="HisKA"/>
    <property type="match status" value="1"/>
</dbReference>
<keyword evidence="4" id="KW-1003">Cell membrane</keyword>
<dbReference type="SUPFAM" id="SSF47384">
    <property type="entry name" value="Homodimeric domain of signal transducing histidine kinase"/>
    <property type="match status" value="1"/>
</dbReference>
<gene>
    <name evidence="18" type="ORF">ACFO6Q_08975</name>
</gene>
<dbReference type="SUPFAM" id="SSF47226">
    <property type="entry name" value="Histidine-containing phosphotransfer domain, HPT domain"/>
    <property type="match status" value="1"/>
</dbReference>
<feature type="modified residue" description="4-aspartylphosphate" evidence="13">
    <location>
        <position position="502"/>
    </location>
</feature>
<dbReference type="Gene3D" id="1.20.120.160">
    <property type="entry name" value="HPT domain"/>
    <property type="match status" value="1"/>
</dbReference>
<dbReference type="SMART" id="SM00073">
    <property type="entry name" value="HPT"/>
    <property type="match status" value="1"/>
</dbReference>
<evidence type="ECO:0000256" key="11">
    <source>
        <dbReference type="ARBA" id="ARBA00023136"/>
    </source>
</evidence>
<evidence type="ECO:0000256" key="14">
    <source>
        <dbReference type="SAM" id="Phobius"/>
    </source>
</evidence>
<dbReference type="PROSITE" id="PS50894">
    <property type="entry name" value="HPT"/>
    <property type="match status" value="1"/>
</dbReference>
<dbReference type="PANTHER" id="PTHR45339:SF1">
    <property type="entry name" value="HYBRID SIGNAL TRANSDUCTION HISTIDINE KINASE J"/>
    <property type="match status" value="1"/>
</dbReference>
<protein>
    <recommendedName>
        <fullName evidence="3">histidine kinase</fullName>
        <ecNumber evidence="3">2.7.13.3</ecNumber>
    </recommendedName>
</protein>
<feature type="transmembrane region" description="Helical" evidence="14">
    <location>
        <begin position="127"/>
        <end position="149"/>
    </location>
</feature>
<sequence length="721" mass="78336">MSGLLTIVKSRLSNRPDSEHQQAIVRLVIVSLFLIYLFCLLSVADVHTEVVENAFTYVLVDGAVGAVLITWLLLRPGVSHVRRGIGMMSDYAAMGAVMSLSGQELAPLYVIFLWVTIGNGLRYGTRYLLAAVALAAASFLCVILTTPFWQENQTLSWSLLGGLIAIPLYLTSLLRALTRATEEARRANEAKSRFLANMSHEFRTPLNGIVGMSELLSTTRLSSEQRECADVIQTSAKALLALVEDVLDISAIEVGKMKRAEADFRVSDTLKGIQIMLAPIAHDKGIAFEVRTGRSVPALLHGDNDHLRQILVNLVSNAIKFTERGSVVVTVDRINVGADPLATLRFSVRDTGIGIPLEAQKRIFGAFEQSESGHGRRFGGTGLGTTIAKSLTELLGGRIGFESVEHQGSHFWAEIPFRVVQAEDAQKAARANENVIAFDDPFVRHRARVQPLKLLIADDQPVNITVLHRLLEKAGHSATTVRSGEEVLTAIESERFDAVIIDLHMPGISGLDVLKQVRVMEAGRDLTPFIVLSADATATTIRECEQAGARAFLTKPVASKRLLETLADVALAKGDGEAKPMRGPARAESAVADAPGDDAPISHVVLEELAELQLGEGFVELFVDECLRDAVKTIGELERSGAAAQWDLFRDQCHALKGIASNMGALQLAAATSEAMRLGNWQLPSEWRGRVRQLREKLEKARAAVKAKLAPGKRDSEPDLG</sequence>
<dbReference type="PROSITE" id="PS50110">
    <property type="entry name" value="RESPONSE_REGULATORY"/>
    <property type="match status" value="1"/>
</dbReference>